<keyword evidence="2" id="KW-1185">Reference proteome</keyword>
<dbReference type="STRING" id="225324.SAMN02745126_06080"/>
<dbReference type="AlphaFoldDB" id="A0A1T4TEP8"/>
<sequence>MKHVDIIWFMYYIWSRPVAKEPHKIPVVFYSTRAGTEVVRDWLRGLNEEDRNAIGQDLMRVQYRWPVGMPLCRALGEGLWEVRSDLASNRIARVLFSIAGGRIVALHGFIKKTQKTPDADLALARRRKKEFE</sequence>
<organism evidence="1 2">
    <name type="scientific">Enhydrobacter aerosaccus</name>
    <dbReference type="NCBI Taxonomy" id="225324"/>
    <lineage>
        <taxon>Bacteria</taxon>
        <taxon>Pseudomonadati</taxon>
        <taxon>Pseudomonadota</taxon>
        <taxon>Alphaproteobacteria</taxon>
        <taxon>Hyphomicrobiales</taxon>
        <taxon>Enhydrobacter</taxon>
    </lineage>
</organism>
<protein>
    <submittedName>
        <fullName evidence="1">Phage-related protein</fullName>
    </submittedName>
</protein>
<reference evidence="2" key="1">
    <citation type="submission" date="2017-02" db="EMBL/GenBank/DDBJ databases">
        <authorList>
            <person name="Varghese N."/>
            <person name="Submissions S."/>
        </authorList>
    </citation>
    <scope>NUCLEOTIDE SEQUENCE [LARGE SCALE GENOMIC DNA]</scope>
    <source>
        <strain evidence="2">ATCC 27094</strain>
    </source>
</reference>
<evidence type="ECO:0000313" key="2">
    <source>
        <dbReference type="Proteomes" id="UP000190092"/>
    </source>
</evidence>
<evidence type="ECO:0000313" key="1">
    <source>
        <dbReference type="EMBL" id="SKA38679.1"/>
    </source>
</evidence>
<dbReference type="EMBL" id="FUWJ01000016">
    <property type="protein sequence ID" value="SKA38679.1"/>
    <property type="molecule type" value="Genomic_DNA"/>
</dbReference>
<dbReference type="Pfam" id="PF05973">
    <property type="entry name" value="Gp49"/>
    <property type="match status" value="1"/>
</dbReference>
<proteinExistence type="predicted"/>
<accession>A0A1T4TEP8</accession>
<gene>
    <name evidence="1" type="ORF">SAMN02745126_06080</name>
</gene>
<dbReference type="InterPro" id="IPR009241">
    <property type="entry name" value="HigB-like"/>
</dbReference>
<name>A0A1T4TEP8_9HYPH</name>
<dbReference type="Proteomes" id="UP000190092">
    <property type="component" value="Unassembled WGS sequence"/>
</dbReference>